<proteinExistence type="predicted"/>
<evidence type="ECO:0000256" key="1">
    <source>
        <dbReference type="SAM" id="MobiDB-lite"/>
    </source>
</evidence>
<dbReference type="EMBL" id="BKCJ011867685">
    <property type="protein sequence ID" value="GFD59648.1"/>
    <property type="molecule type" value="Genomic_DNA"/>
</dbReference>
<feature type="non-terminal residue" evidence="2">
    <location>
        <position position="1"/>
    </location>
</feature>
<name>A0A699XNK8_TANCI</name>
<organism evidence="2">
    <name type="scientific">Tanacetum cinerariifolium</name>
    <name type="common">Dalmatian daisy</name>
    <name type="synonym">Chrysanthemum cinerariifolium</name>
    <dbReference type="NCBI Taxonomy" id="118510"/>
    <lineage>
        <taxon>Eukaryota</taxon>
        <taxon>Viridiplantae</taxon>
        <taxon>Streptophyta</taxon>
        <taxon>Embryophyta</taxon>
        <taxon>Tracheophyta</taxon>
        <taxon>Spermatophyta</taxon>
        <taxon>Magnoliopsida</taxon>
        <taxon>eudicotyledons</taxon>
        <taxon>Gunneridae</taxon>
        <taxon>Pentapetalae</taxon>
        <taxon>asterids</taxon>
        <taxon>campanulids</taxon>
        <taxon>Asterales</taxon>
        <taxon>Asteraceae</taxon>
        <taxon>Asteroideae</taxon>
        <taxon>Anthemideae</taxon>
        <taxon>Anthemidinae</taxon>
        <taxon>Tanacetum</taxon>
    </lineage>
</organism>
<protein>
    <submittedName>
        <fullName evidence="2">Uncharacterized protein</fullName>
    </submittedName>
</protein>
<evidence type="ECO:0000313" key="2">
    <source>
        <dbReference type="EMBL" id="GFD59648.1"/>
    </source>
</evidence>
<dbReference type="AlphaFoldDB" id="A0A699XNK8"/>
<reference evidence="2" key="1">
    <citation type="journal article" date="2019" name="Sci. Rep.">
        <title>Draft genome of Tanacetum cinerariifolium, the natural source of mosquito coil.</title>
        <authorList>
            <person name="Yamashiro T."/>
            <person name="Shiraishi A."/>
            <person name="Satake H."/>
            <person name="Nakayama K."/>
        </authorList>
    </citation>
    <scope>NUCLEOTIDE SEQUENCE</scope>
</reference>
<comment type="caution">
    <text evidence="2">The sequence shown here is derived from an EMBL/GenBank/DDBJ whole genome shotgun (WGS) entry which is preliminary data.</text>
</comment>
<sequence length="62" mass="6222">LAAAAADELSPTSYLGPRAISNLLRGGKVTSGLSSLRLADGSCDDGGEVEATSSLSQIMIAR</sequence>
<accession>A0A699XNK8</accession>
<gene>
    <name evidence="2" type="ORF">Tci_931617</name>
</gene>
<feature type="region of interest" description="Disordered" evidence="1">
    <location>
        <begin position="42"/>
        <end position="62"/>
    </location>
</feature>
<feature type="compositionally biased region" description="Polar residues" evidence="1">
    <location>
        <begin position="51"/>
        <end position="62"/>
    </location>
</feature>